<feature type="region of interest" description="Disordered" evidence="1">
    <location>
        <begin position="80"/>
        <end position="101"/>
    </location>
</feature>
<proteinExistence type="predicted"/>
<keyword evidence="3" id="KW-1185">Reference proteome</keyword>
<evidence type="ECO:0000313" key="2">
    <source>
        <dbReference type="EMBL" id="KAI4549846.1"/>
    </source>
</evidence>
<protein>
    <submittedName>
        <fullName evidence="2">Uncharacterized protein</fullName>
    </submittedName>
</protein>
<organism evidence="2 3">
    <name type="scientific">Ovis ammon polii</name>
    <dbReference type="NCBI Taxonomy" id="230172"/>
    <lineage>
        <taxon>Eukaryota</taxon>
        <taxon>Metazoa</taxon>
        <taxon>Chordata</taxon>
        <taxon>Craniata</taxon>
        <taxon>Vertebrata</taxon>
        <taxon>Euteleostomi</taxon>
        <taxon>Mammalia</taxon>
        <taxon>Eutheria</taxon>
        <taxon>Laurasiatheria</taxon>
        <taxon>Artiodactyla</taxon>
        <taxon>Ruminantia</taxon>
        <taxon>Pecora</taxon>
        <taxon>Bovidae</taxon>
        <taxon>Caprinae</taxon>
        <taxon>Ovis</taxon>
    </lineage>
</organism>
<feature type="compositionally biased region" description="Polar residues" evidence="1">
    <location>
        <begin position="80"/>
        <end position="89"/>
    </location>
</feature>
<evidence type="ECO:0000256" key="1">
    <source>
        <dbReference type="SAM" id="MobiDB-lite"/>
    </source>
</evidence>
<comment type="caution">
    <text evidence="2">The sequence shown here is derived from an EMBL/GenBank/DDBJ whole genome shotgun (WGS) entry which is preliminary data.</text>
</comment>
<evidence type="ECO:0000313" key="3">
    <source>
        <dbReference type="Proteomes" id="UP001214576"/>
    </source>
</evidence>
<gene>
    <name evidence="2" type="ORF">MG293_002176</name>
</gene>
<dbReference type="EMBL" id="JAKZEL010000001">
    <property type="protein sequence ID" value="KAI4549846.1"/>
    <property type="molecule type" value="Genomic_DNA"/>
</dbReference>
<dbReference type="Proteomes" id="UP001214576">
    <property type="component" value="Unassembled WGS sequence"/>
</dbReference>
<name>A0AAD4UP98_OVIAM</name>
<sequence length="101" mass="11111">MSVSDRLPDYPVNSDFVKKLKSALEGRDEARLRDLICADVRHVDAVIELANDDWMKDPSAQLPPGVLAAKARRCEEQRGQSICSRNSSLPDDPCDLASTLG</sequence>
<reference evidence="2" key="1">
    <citation type="submission" date="2022-03" db="EMBL/GenBank/DDBJ databases">
        <title>Genomic analyses of argali, domestic sheep and their hybrids provide insights into chromosomal evolution, heterosis and genetic basis of agronomic traits.</title>
        <authorList>
            <person name="Li M."/>
        </authorList>
    </citation>
    <scope>NUCLEOTIDE SEQUENCE</scope>
    <source>
        <strain evidence="2">CAU-MHL-2022a</strain>
        <tissue evidence="2">Skin</tissue>
    </source>
</reference>
<dbReference type="AlphaFoldDB" id="A0AAD4UP98"/>
<accession>A0AAD4UP98</accession>